<evidence type="ECO:0000259" key="2">
    <source>
        <dbReference type="Pfam" id="PF20573"/>
    </source>
</evidence>
<dbReference type="Pfam" id="PF20573">
    <property type="entry name" value="DUF6782"/>
    <property type="match status" value="1"/>
</dbReference>
<dbReference type="AlphaFoldDB" id="A0A1X6ZT99"/>
<keyword evidence="4" id="KW-1185">Reference proteome</keyword>
<feature type="domain" description="DUF6782" evidence="2">
    <location>
        <begin position="37"/>
        <end position="249"/>
    </location>
</feature>
<keyword evidence="1" id="KW-0732">Signal</keyword>
<accession>A0A1X6ZT99</accession>
<reference evidence="4" key="1">
    <citation type="submission" date="2017-03" db="EMBL/GenBank/DDBJ databases">
        <authorList>
            <person name="Rodrigo-Torres L."/>
            <person name="Arahal R.D."/>
            <person name="Lucena T."/>
        </authorList>
    </citation>
    <scope>NUCLEOTIDE SEQUENCE [LARGE SCALE GENOMIC DNA]</scope>
    <source>
        <strain evidence="4">CECT 8370</strain>
    </source>
</reference>
<gene>
    <name evidence="3" type="ORF">ROG8370_02817</name>
</gene>
<dbReference type="Proteomes" id="UP000194012">
    <property type="component" value="Unassembled WGS sequence"/>
</dbReference>
<evidence type="ECO:0000313" key="3">
    <source>
        <dbReference type="EMBL" id="SLN61107.1"/>
    </source>
</evidence>
<organism evidence="3 4">
    <name type="scientific">Roseovarius gaetbuli</name>
    <dbReference type="NCBI Taxonomy" id="1356575"/>
    <lineage>
        <taxon>Bacteria</taxon>
        <taxon>Pseudomonadati</taxon>
        <taxon>Pseudomonadota</taxon>
        <taxon>Alphaproteobacteria</taxon>
        <taxon>Rhodobacterales</taxon>
        <taxon>Roseobacteraceae</taxon>
        <taxon>Roseovarius</taxon>
    </lineage>
</organism>
<feature type="chain" id="PRO_5013072675" description="DUF6782 domain-containing protein" evidence="1">
    <location>
        <begin position="22"/>
        <end position="258"/>
    </location>
</feature>
<dbReference type="EMBL" id="FWFJ01000030">
    <property type="protein sequence ID" value="SLN61107.1"/>
    <property type="molecule type" value="Genomic_DNA"/>
</dbReference>
<evidence type="ECO:0000256" key="1">
    <source>
        <dbReference type="SAM" id="SignalP"/>
    </source>
</evidence>
<dbReference type="InterPro" id="IPR046709">
    <property type="entry name" value="DUF6782"/>
</dbReference>
<sequence>MMHRTRLALLALIGLVGTATAQPNDLVCQPSGKSEGHGALAALIDGMEPVFQAFPEYRELIARNATDICLSASLYDARGYFSPEDNRIVLQMDLPRPTQVAILIHELRHLQQYTTGSCPTDHLAMSENARATLALEADASAISLFIANALKDAGQPDIWQALANWPTHTDIAAAFAAELGTSADPHRATTAAFAQWYASEWRRDNYYRASCSSYLDRQDSTKTLPRYEKIAPGFFEHLCIMPDGSPYDCGASGEGQRP</sequence>
<evidence type="ECO:0000313" key="4">
    <source>
        <dbReference type="Proteomes" id="UP000194012"/>
    </source>
</evidence>
<proteinExistence type="predicted"/>
<protein>
    <recommendedName>
        <fullName evidence="2">DUF6782 domain-containing protein</fullName>
    </recommendedName>
</protein>
<feature type="signal peptide" evidence="1">
    <location>
        <begin position="1"/>
        <end position="21"/>
    </location>
</feature>
<name>A0A1X6ZT99_9RHOB</name>